<dbReference type="EMBL" id="CAJOBB010024577">
    <property type="protein sequence ID" value="CAF4401794.1"/>
    <property type="molecule type" value="Genomic_DNA"/>
</dbReference>
<organism evidence="2 3">
    <name type="scientific">Adineta steineri</name>
    <dbReference type="NCBI Taxonomy" id="433720"/>
    <lineage>
        <taxon>Eukaryota</taxon>
        <taxon>Metazoa</taxon>
        <taxon>Spiralia</taxon>
        <taxon>Gnathifera</taxon>
        <taxon>Rotifera</taxon>
        <taxon>Eurotatoria</taxon>
        <taxon>Bdelloidea</taxon>
        <taxon>Adinetida</taxon>
        <taxon>Adinetidae</taxon>
        <taxon>Adineta</taxon>
    </lineage>
</organism>
<name>A0A820PA88_9BILA</name>
<proteinExistence type="predicted"/>
<feature type="region of interest" description="Disordered" evidence="1">
    <location>
        <begin position="80"/>
        <end position="114"/>
    </location>
</feature>
<accession>A0A820PA88</accession>
<gene>
    <name evidence="2" type="ORF">KXQ929_LOCUS51066</name>
</gene>
<dbReference type="AlphaFoldDB" id="A0A820PA88"/>
<evidence type="ECO:0000313" key="3">
    <source>
        <dbReference type="Proteomes" id="UP000663868"/>
    </source>
</evidence>
<evidence type="ECO:0000256" key="1">
    <source>
        <dbReference type="SAM" id="MobiDB-lite"/>
    </source>
</evidence>
<evidence type="ECO:0000313" key="2">
    <source>
        <dbReference type="EMBL" id="CAF4401794.1"/>
    </source>
</evidence>
<dbReference type="Proteomes" id="UP000663868">
    <property type="component" value="Unassembled WGS sequence"/>
</dbReference>
<feature type="compositionally biased region" description="Low complexity" evidence="1">
    <location>
        <begin position="87"/>
        <end position="106"/>
    </location>
</feature>
<comment type="caution">
    <text evidence="2">The sequence shown here is derived from an EMBL/GenBank/DDBJ whole genome shotgun (WGS) entry which is preliminary data.</text>
</comment>
<feature type="non-terminal residue" evidence="2">
    <location>
        <position position="114"/>
    </location>
</feature>
<sequence length="114" mass="12777">ERDNKLAVEDARRLERKAIDERRNVELALEGANQINSELRVALSGAEGRTSALDTQLARVEGAKRDAEYKLSKIVSGLRRSVGYGPRSSSRSQLRSRSPSPQNRRLVSIKSRFN</sequence>
<protein>
    <submittedName>
        <fullName evidence="2">Uncharacterized protein</fullName>
    </submittedName>
</protein>
<reference evidence="2" key="1">
    <citation type="submission" date="2021-02" db="EMBL/GenBank/DDBJ databases">
        <authorList>
            <person name="Nowell W R."/>
        </authorList>
    </citation>
    <scope>NUCLEOTIDE SEQUENCE</scope>
</reference>